<dbReference type="EMBL" id="JAJNAG010000004">
    <property type="protein sequence ID" value="MCD1125144.1"/>
    <property type="molecule type" value="Genomic_DNA"/>
</dbReference>
<evidence type="ECO:0000313" key="3">
    <source>
        <dbReference type="Proteomes" id="UP001139171"/>
    </source>
</evidence>
<comment type="caution">
    <text evidence="2">The sequence shown here is derived from an EMBL/GenBank/DDBJ whole genome shotgun (WGS) entry which is preliminary data.</text>
</comment>
<protein>
    <submittedName>
        <fullName evidence="2">Type II toxin-antitoxin system Phd/YefM family antitoxin</fullName>
    </submittedName>
</protein>
<dbReference type="RefSeq" id="WP_230608130.1">
    <property type="nucleotide sequence ID" value="NZ_JAJNAG010000004.1"/>
</dbReference>
<evidence type="ECO:0000256" key="1">
    <source>
        <dbReference type="ARBA" id="ARBA00009981"/>
    </source>
</evidence>
<proteinExistence type="inferred from homology"/>
<comment type="similarity">
    <text evidence="1">Belongs to the phD/YefM antitoxin family.</text>
</comment>
<organism evidence="2 3">
    <name type="scientific">Limnobaculum eriocheiris</name>
    <dbReference type="NCBI Taxonomy" id="2897391"/>
    <lineage>
        <taxon>Bacteria</taxon>
        <taxon>Pseudomonadati</taxon>
        <taxon>Pseudomonadota</taxon>
        <taxon>Gammaproteobacteria</taxon>
        <taxon>Enterobacterales</taxon>
        <taxon>Budviciaceae</taxon>
        <taxon>Limnobaculum</taxon>
    </lineage>
</organism>
<dbReference type="Proteomes" id="UP001139171">
    <property type="component" value="Unassembled WGS sequence"/>
</dbReference>
<name>A0A9X1MUA0_9GAMM</name>
<gene>
    <name evidence="2" type="ORF">LPW36_03720</name>
</gene>
<dbReference type="AlphaFoldDB" id="A0A9X1MUA0"/>
<accession>A0A9X1MUA0</accession>
<sequence>MKIKTARYIKKHAADLDLSEPILVINNGIPIYVIESCEERKLRDDAIAMLKILTLSEKDKQQGKLYSREQVLKDISST</sequence>
<reference evidence="2" key="1">
    <citation type="submission" date="2021-11" db="EMBL/GenBank/DDBJ databases">
        <title>Jinshanibacter sp. isolated from one year old Eriocheir sinensis.</title>
        <authorList>
            <person name="Li J.-Y."/>
            <person name="He W."/>
            <person name="Gao T.-H."/>
        </authorList>
    </citation>
    <scope>NUCLEOTIDE SEQUENCE</scope>
    <source>
        <strain evidence="2">LJY008</strain>
    </source>
</reference>
<evidence type="ECO:0000313" key="2">
    <source>
        <dbReference type="EMBL" id="MCD1125144.1"/>
    </source>
</evidence>
<dbReference type="InterPro" id="IPR036165">
    <property type="entry name" value="YefM-like_sf"/>
</dbReference>
<keyword evidence="3" id="KW-1185">Reference proteome</keyword>
<dbReference type="SUPFAM" id="SSF143120">
    <property type="entry name" value="YefM-like"/>
    <property type="match status" value="1"/>
</dbReference>